<dbReference type="PRINTS" id="PR00109">
    <property type="entry name" value="TYRKINASE"/>
</dbReference>
<dbReference type="CDD" id="cd00192">
    <property type="entry name" value="PTKc"/>
    <property type="match status" value="1"/>
</dbReference>
<dbReference type="Gene3D" id="1.10.510.10">
    <property type="entry name" value="Transferase(Phosphotransferase) domain 1"/>
    <property type="match status" value="1"/>
</dbReference>
<dbReference type="GO" id="GO:0004714">
    <property type="term" value="F:transmembrane receptor protein tyrosine kinase activity"/>
    <property type="evidence" value="ECO:0000318"/>
    <property type="project" value="GO_Central"/>
</dbReference>
<dbReference type="PROSITE" id="PS00109">
    <property type="entry name" value="PROTEIN_KINASE_TYR"/>
    <property type="match status" value="1"/>
</dbReference>
<protein>
    <recommendedName>
        <fullName evidence="2">Protein kinase domain-containing protein</fullName>
    </recommendedName>
</protein>
<dbReference type="GO" id="GO:0005886">
    <property type="term" value="C:plasma membrane"/>
    <property type="evidence" value="ECO:0000318"/>
    <property type="project" value="GO_Central"/>
</dbReference>
<dbReference type="Pfam" id="PF07714">
    <property type="entry name" value="PK_Tyr_Ser-Thr"/>
    <property type="match status" value="1"/>
</dbReference>
<dbReference type="HOGENOM" id="CLU_000288_7_40_1"/>
<keyword evidence="4" id="KW-1185">Reference proteome</keyword>
<organism evidence="3 4">
    <name type="scientific">Nematostella vectensis</name>
    <name type="common">Starlet sea anemone</name>
    <dbReference type="NCBI Taxonomy" id="45351"/>
    <lineage>
        <taxon>Eukaryota</taxon>
        <taxon>Metazoa</taxon>
        <taxon>Cnidaria</taxon>
        <taxon>Anthozoa</taxon>
        <taxon>Hexacorallia</taxon>
        <taxon>Actiniaria</taxon>
        <taxon>Edwardsiidae</taxon>
        <taxon>Nematostella</taxon>
    </lineage>
</organism>
<feature type="signal peptide" evidence="1">
    <location>
        <begin position="1"/>
        <end position="15"/>
    </location>
</feature>
<dbReference type="eggNOG" id="KOG1026">
    <property type="taxonomic scope" value="Eukaryota"/>
</dbReference>
<evidence type="ECO:0000313" key="4">
    <source>
        <dbReference type="Proteomes" id="UP000001593"/>
    </source>
</evidence>
<dbReference type="GO" id="GO:0007169">
    <property type="term" value="P:cell surface receptor protein tyrosine kinase signaling pathway"/>
    <property type="evidence" value="ECO:0000318"/>
    <property type="project" value="GO_Central"/>
</dbReference>
<reference evidence="3 4" key="1">
    <citation type="journal article" date="2007" name="Science">
        <title>Sea anemone genome reveals ancestral eumetazoan gene repertoire and genomic organization.</title>
        <authorList>
            <person name="Putnam N.H."/>
            <person name="Srivastava M."/>
            <person name="Hellsten U."/>
            <person name="Dirks B."/>
            <person name="Chapman J."/>
            <person name="Salamov A."/>
            <person name="Terry A."/>
            <person name="Shapiro H."/>
            <person name="Lindquist E."/>
            <person name="Kapitonov V.V."/>
            <person name="Jurka J."/>
            <person name="Genikhovich G."/>
            <person name="Grigoriev I.V."/>
            <person name="Lucas S.M."/>
            <person name="Steele R.E."/>
            <person name="Finnerty J.R."/>
            <person name="Technau U."/>
            <person name="Martindale M.Q."/>
            <person name="Rokhsar D.S."/>
        </authorList>
    </citation>
    <scope>NUCLEOTIDE SEQUENCE [LARGE SCALE GENOMIC DNA]</scope>
    <source>
        <strain evidence="4">CH2 X CH6</strain>
    </source>
</reference>
<dbReference type="PROSITE" id="PS50011">
    <property type="entry name" value="PROTEIN_KINASE_DOM"/>
    <property type="match status" value="1"/>
</dbReference>
<proteinExistence type="predicted"/>
<dbReference type="InterPro" id="IPR011009">
    <property type="entry name" value="Kinase-like_dom_sf"/>
</dbReference>
<dbReference type="OMA" id="CVEYSEQ"/>
<feature type="non-terminal residue" evidence="3">
    <location>
        <position position="228"/>
    </location>
</feature>
<dbReference type="PANTHER" id="PTHR24416">
    <property type="entry name" value="TYROSINE-PROTEIN KINASE RECEPTOR"/>
    <property type="match status" value="1"/>
</dbReference>
<accession>A7S933</accession>
<dbReference type="Proteomes" id="UP000001593">
    <property type="component" value="Unassembled WGS sequence"/>
</dbReference>
<dbReference type="InterPro" id="IPR050122">
    <property type="entry name" value="RTK"/>
</dbReference>
<dbReference type="SUPFAM" id="SSF56112">
    <property type="entry name" value="Protein kinase-like (PK-like)"/>
    <property type="match status" value="1"/>
</dbReference>
<dbReference type="InterPro" id="IPR000719">
    <property type="entry name" value="Prot_kinase_dom"/>
</dbReference>
<dbReference type="SMART" id="SM00219">
    <property type="entry name" value="TyrKc"/>
    <property type="match status" value="1"/>
</dbReference>
<evidence type="ECO:0000259" key="2">
    <source>
        <dbReference type="PROSITE" id="PS50011"/>
    </source>
</evidence>
<dbReference type="InterPro" id="IPR001245">
    <property type="entry name" value="Ser-Thr/Tyr_kinase_cat_dom"/>
</dbReference>
<feature type="chain" id="PRO_5013062135" description="Protein kinase domain-containing protein" evidence="1">
    <location>
        <begin position="16"/>
        <end position="228"/>
    </location>
</feature>
<evidence type="ECO:0000313" key="3">
    <source>
        <dbReference type="EMBL" id="EDO39761.1"/>
    </source>
</evidence>
<dbReference type="PIRSF" id="PIRSF000654">
    <property type="entry name" value="Integrin-linked_kinase"/>
    <property type="match status" value="1"/>
</dbReference>
<dbReference type="InParanoid" id="A7S933"/>
<dbReference type="AlphaFoldDB" id="A7S933"/>
<dbReference type="GO" id="GO:0043235">
    <property type="term" value="C:receptor complex"/>
    <property type="evidence" value="ECO:0000318"/>
    <property type="project" value="GO_Central"/>
</dbReference>
<dbReference type="InterPro" id="IPR008266">
    <property type="entry name" value="Tyr_kinase_AS"/>
</dbReference>
<evidence type="ECO:0000256" key="1">
    <source>
        <dbReference type="SAM" id="SignalP"/>
    </source>
</evidence>
<name>A7S933_NEMVE</name>
<sequence length="228" mass="26161">MLYTHLTLVLQVALMSILDHPNVVKLLAVSTEEEPYGMIFEFMGEGDLNHYLRSAKPAESSAYKGPDDAKDLVGIAEQVAAGMEYVASLRFVHRDLATRNCLVGTDMVVKIADFGMSRDVYGSDYYKMSRETMLPIRWLAPEAFLYGKFTVKSDVYSYGVLLWEIFTFGLQPYYGYTNKEVTEFIKKGIHLGRPDDCPQFVYLIMKDCWSREPEERVDFGLIQKRLRD</sequence>
<dbReference type="GO" id="GO:0005524">
    <property type="term" value="F:ATP binding"/>
    <property type="evidence" value="ECO:0007669"/>
    <property type="project" value="InterPro"/>
</dbReference>
<dbReference type="GO" id="GO:0051897">
    <property type="term" value="P:positive regulation of phosphatidylinositol 3-kinase/protein kinase B signal transduction"/>
    <property type="evidence" value="ECO:0000318"/>
    <property type="project" value="GO_Central"/>
</dbReference>
<dbReference type="FunFam" id="1.10.510.10:FF:001614">
    <property type="entry name" value="Nerve growth factor receptor TRKA, putative"/>
    <property type="match status" value="1"/>
</dbReference>
<dbReference type="EMBL" id="DS469601">
    <property type="protein sequence ID" value="EDO39761.1"/>
    <property type="molecule type" value="Genomic_DNA"/>
</dbReference>
<dbReference type="PANTHER" id="PTHR24416:SF614">
    <property type="entry name" value="PROTEIN KINASE DOMAIN-CONTAINING PROTEIN"/>
    <property type="match status" value="1"/>
</dbReference>
<keyword evidence="1" id="KW-0732">Signal</keyword>
<dbReference type="STRING" id="45351.A7S933"/>
<dbReference type="PhylomeDB" id="A7S933"/>
<dbReference type="GO" id="GO:0010976">
    <property type="term" value="P:positive regulation of neuron projection development"/>
    <property type="evidence" value="ECO:0000318"/>
    <property type="project" value="GO_Central"/>
</dbReference>
<feature type="domain" description="Protein kinase" evidence="2">
    <location>
        <begin position="1"/>
        <end position="228"/>
    </location>
</feature>
<gene>
    <name evidence="3" type="ORF">NEMVEDRAFT_v1g109636</name>
</gene>
<dbReference type="InterPro" id="IPR020635">
    <property type="entry name" value="Tyr_kinase_cat_dom"/>
</dbReference>